<dbReference type="InterPro" id="IPR010559">
    <property type="entry name" value="Sig_transdc_His_kin_internal"/>
</dbReference>
<dbReference type="InterPro" id="IPR003594">
    <property type="entry name" value="HATPase_dom"/>
</dbReference>
<dbReference type="SMART" id="SM00387">
    <property type="entry name" value="HATPase_c"/>
    <property type="match status" value="1"/>
</dbReference>
<dbReference type="GO" id="GO:0005524">
    <property type="term" value="F:ATP binding"/>
    <property type="evidence" value="ECO:0007669"/>
    <property type="project" value="UniProtKB-KW"/>
</dbReference>
<evidence type="ECO:0000256" key="12">
    <source>
        <dbReference type="ARBA" id="ARBA00023012"/>
    </source>
</evidence>
<evidence type="ECO:0000256" key="10">
    <source>
        <dbReference type="ARBA" id="ARBA00022840"/>
    </source>
</evidence>
<dbReference type="OrthoDB" id="9776552at2"/>
<evidence type="ECO:0000313" key="16">
    <source>
        <dbReference type="EMBL" id="PKR84146.1"/>
    </source>
</evidence>
<keyword evidence="7 14" id="KW-0812">Transmembrane</keyword>
<dbReference type="SMART" id="SM00065">
    <property type="entry name" value="GAF"/>
    <property type="match status" value="1"/>
</dbReference>
<dbReference type="AlphaFoldDB" id="A0A2N3LHQ6"/>
<dbReference type="PANTHER" id="PTHR34220">
    <property type="entry name" value="SENSOR HISTIDINE KINASE YPDA"/>
    <property type="match status" value="1"/>
</dbReference>
<comment type="catalytic activity">
    <reaction evidence="1">
        <text>ATP + protein L-histidine = ADP + protein N-phospho-L-histidine.</text>
        <dbReference type="EC" id="2.7.13.3"/>
    </reaction>
</comment>
<evidence type="ECO:0000256" key="13">
    <source>
        <dbReference type="ARBA" id="ARBA00023136"/>
    </source>
</evidence>
<evidence type="ECO:0000256" key="3">
    <source>
        <dbReference type="ARBA" id="ARBA00012438"/>
    </source>
</evidence>
<feature type="domain" description="Histidine kinase" evidence="15">
    <location>
        <begin position="476"/>
        <end position="578"/>
    </location>
</feature>
<dbReference type="GO" id="GO:0071555">
    <property type="term" value="P:cell wall organization"/>
    <property type="evidence" value="ECO:0007669"/>
    <property type="project" value="InterPro"/>
</dbReference>
<dbReference type="Pfam" id="PF06580">
    <property type="entry name" value="His_kinase"/>
    <property type="match status" value="1"/>
</dbReference>
<keyword evidence="9 16" id="KW-0418">Kinase</keyword>
<dbReference type="InterPro" id="IPR050640">
    <property type="entry name" value="Bact_2-comp_sensor_kinase"/>
</dbReference>
<keyword evidence="12" id="KW-0902">Two-component regulatory system</keyword>
<proteinExistence type="predicted"/>
<keyword evidence="10" id="KW-0067">ATP-binding</keyword>
<name>A0A2N3LHQ6_9BACI</name>
<dbReference type="InterPro" id="IPR011620">
    <property type="entry name" value="Sig_transdc_His_kinase_LytS_TM"/>
</dbReference>
<dbReference type="InterPro" id="IPR003018">
    <property type="entry name" value="GAF"/>
</dbReference>
<evidence type="ECO:0000256" key="7">
    <source>
        <dbReference type="ARBA" id="ARBA00022692"/>
    </source>
</evidence>
<dbReference type="Proteomes" id="UP000233440">
    <property type="component" value="Unassembled WGS sequence"/>
</dbReference>
<feature type="transmembrane region" description="Helical" evidence="14">
    <location>
        <begin position="184"/>
        <end position="209"/>
    </location>
</feature>
<evidence type="ECO:0000313" key="17">
    <source>
        <dbReference type="Proteomes" id="UP000233440"/>
    </source>
</evidence>
<dbReference type="Pfam" id="PF02518">
    <property type="entry name" value="HATPase_c"/>
    <property type="match status" value="1"/>
</dbReference>
<evidence type="ECO:0000256" key="8">
    <source>
        <dbReference type="ARBA" id="ARBA00022741"/>
    </source>
</evidence>
<dbReference type="EC" id="2.7.13.3" evidence="3"/>
<protein>
    <recommendedName>
        <fullName evidence="3">histidine kinase</fullName>
        <ecNumber evidence="3">2.7.13.3</ecNumber>
    </recommendedName>
</protein>
<keyword evidence="8" id="KW-0547">Nucleotide-binding</keyword>
<gene>
    <name evidence="16" type="ORF">CWO92_15175</name>
</gene>
<keyword evidence="17" id="KW-1185">Reference proteome</keyword>
<dbReference type="EMBL" id="PIQO01000012">
    <property type="protein sequence ID" value="PKR84146.1"/>
    <property type="molecule type" value="Genomic_DNA"/>
</dbReference>
<dbReference type="SUPFAM" id="SSF55781">
    <property type="entry name" value="GAF domain-like"/>
    <property type="match status" value="1"/>
</dbReference>
<keyword evidence="5" id="KW-0597">Phosphoprotein</keyword>
<dbReference type="InterPro" id="IPR036890">
    <property type="entry name" value="HATPase_C_sf"/>
</dbReference>
<evidence type="ECO:0000256" key="2">
    <source>
        <dbReference type="ARBA" id="ARBA00004651"/>
    </source>
</evidence>
<evidence type="ECO:0000256" key="9">
    <source>
        <dbReference type="ARBA" id="ARBA00022777"/>
    </source>
</evidence>
<evidence type="ECO:0000256" key="14">
    <source>
        <dbReference type="SAM" id="Phobius"/>
    </source>
</evidence>
<keyword evidence="11 14" id="KW-1133">Transmembrane helix</keyword>
<sequence>MAQLLPVMLERAGILIIVAFLLSRLKSFRRIIDHEHVMREKVILITVFGVFGIISNYTGIEIHHRSILEEWHIGGLSGSSAIANTRIMGVAIGGLLGGPIVGLGAGLIAGLHRLSFGGYTGIACGISTIIAGIVTGLLGKRFNIREKNAYMRAVIIGVLMECVQMAIILLIARPFESALELVKIIAFPMITVNGFGTFIFMLIIQTILLEEDRTRTLQTHRALYIAQLTLPFFRQGLNKESCEQVAEIILKHTGADAVSITNRHQVLSHVGLASDHHIPLKSMATKLTKKVLEQGNIQKATTKDEIQCYREDCPLSSAIVLPLKAHNHAIGTLKLYFKSTNGLSMVDEELVEGLGRLFSSQLEFAEAERQRKLLKDAEIKALQAQVHPHFLFNAINTISCLIRTDADQARKLLLQLSKFFRSNLQGARQMLIPLEKELEHVHAYLSLEQARFPDKYEVSMDIEESVKNVLIPPFTLQPLVENAVHHAFKKMKKGVISIHACQENDKINITTMDNGIGMTEDQRKKLGTQTVQSSEGTGTALWNIKKRIDEIYGQQADFKIDSKPFSGTTITISLPVNEQKWGEEYAKSLYSG</sequence>
<keyword evidence="6" id="KW-0808">Transferase</keyword>
<reference evidence="16 17" key="1">
    <citation type="submission" date="2017-11" db="EMBL/GenBank/DDBJ databases">
        <title>Bacillus camelliae sp. nov., isolated from pu'er tea.</title>
        <authorList>
            <person name="Niu L."/>
        </authorList>
    </citation>
    <scope>NUCLEOTIDE SEQUENCE [LARGE SCALE GENOMIC DNA]</scope>
    <source>
        <strain evidence="16 17">7578-1</strain>
    </source>
</reference>
<evidence type="ECO:0000256" key="11">
    <source>
        <dbReference type="ARBA" id="ARBA00022989"/>
    </source>
</evidence>
<dbReference type="RefSeq" id="WP_101355063.1">
    <property type="nucleotide sequence ID" value="NZ_PIQO01000012.1"/>
</dbReference>
<dbReference type="Gene3D" id="3.30.565.10">
    <property type="entry name" value="Histidine kinase-like ATPase, C-terminal domain"/>
    <property type="match status" value="1"/>
</dbReference>
<dbReference type="InterPro" id="IPR029016">
    <property type="entry name" value="GAF-like_dom_sf"/>
</dbReference>
<evidence type="ECO:0000256" key="6">
    <source>
        <dbReference type="ARBA" id="ARBA00022679"/>
    </source>
</evidence>
<feature type="transmembrane region" description="Helical" evidence="14">
    <location>
        <begin position="87"/>
        <end position="110"/>
    </location>
</feature>
<keyword evidence="13 14" id="KW-0472">Membrane</keyword>
<dbReference type="SUPFAM" id="SSF55874">
    <property type="entry name" value="ATPase domain of HSP90 chaperone/DNA topoisomerase II/histidine kinase"/>
    <property type="match status" value="1"/>
</dbReference>
<evidence type="ECO:0000256" key="1">
    <source>
        <dbReference type="ARBA" id="ARBA00000085"/>
    </source>
</evidence>
<comment type="caution">
    <text evidence="16">The sequence shown here is derived from an EMBL/GenBank/DDBJ whole genome shotgun (WGS) entry which is preliminary data.</text>
</comment>
<comment type="subcellular location">
    <subcellularLocation>
        <location evidence="2">Cell membrane</location>
        <topology evidence="2">Multi-pass membrane protein</topology>
    </subcellularLocation>
</comment>
<dbReference type="Gene3D" id="3.30.450.40">
    <property type="match status" value="1"/>
</dbReference>
<keyword evidence="4" id="KW-1003">Cell membrane</keyword>
<feature type="transmembrane region" description="Helical" evidence="14">
    <location>
        <begin position="43"/>
        <end position="60"/>
    </location>
</feature>
<accession>A0A2N3LHQ6</accession>
<dbReference type="PANTHER" id="PTHR34220:SF7">
    <property type="entry name" value="SENSOR HISTIDINE KINASE YPDA"/>
    <property type="match status" value="1"/>
</dbReference>
<dbReference type="Pfam" id="PF07694">
    <property type="entry name" value="5TM-5TMR_LYT"/>
    <property type="match status" value="1"/>
</dbReference>
<feature type="transmembrane region" description="Helical" evidence="14">
    <location>
        <begin position="116"/>
        <end position="138"/>
    </location>
</feature>
<feature type="transmembrane region" description="Helical" evidence="14">
    <location>
        <begin position="150"/>
        <end position="172"/>
    </location>
</feature>
<dbReference type="PROSITE" id="PS50109">
    <property type="entry name" value="HIS_KIN"/>
    <property type="match status" value="1"/>
</dbReference>
<dbReference type="PRINTS" id="PR00344">
    <property type="entry name" value="BCTRLSENSOR"/>
</dbReference>
<dbReference type="InterPro" id="IPR004358">
    <property type="entry name" value="Sig_transdc_His_kin-like_C"/>
</dbReference>
<dbReference type="GO" id="GO:0005886">
    <property type="term" value="C:plasma membrane"/>
    <property type="evidence" value="ECO:0007669"/>
    <property type="project" value="UniProtKB-SubCell"/>
</dbReference>
<evidence type="ECO:0000256" key="4">
    <source>
        <dbReference type="ARBA" id="ARBA00022475"/>
    </source>
</evidence>
<evidence type="ECO:0000256" key="5">
    <source>
        <dbReference type="ARBA" id="ARBA00022553"/>
    </source>
</evidence>
<dbReference type="GO" id="GO:0000155">
    <property type="term" value="F:phosphorelay sensor kinase activity"/>
    <property type="evidence" value="ECO:0007669"/>
    <property type="project" value="InterPro"/>
</dbReference>
<organism evidence="16 17">
    <name type="scientific">Heyndrickxia camelliae</name>
    <dbReference type="NCBI Taxonomy" id="1707093"/>
    <lineage>
        <taxon>Bacteria</taxon>
        <taxon>Bacillati</taxon>
        <taxon>Bacillota</taxon>
        <taxon>Bacilli</taxon>
        <taxon>Bacillales</taxon>
        <taxon>Bacillaceae</taxon>
        <taxon>Heyndrickxia</taxon>
    </lineage>
</organism>
<evidence type="ECO:0000259" key="15">
    <source>
        <dbReference type="PROSITE" id="PS50109"/>
    </source>
</evidence>
<dbReference type="InterPro" id="IPR005467">
    <property type="entry name" value="His_kinase_dom"/>
</dbReference>